<protein>
    <submittedName>
        <fullName evidence="2">Uncharacterized protein</fullName>
    </submittedName>
</protein>
<sequence length="83" mass="9244">MEKTQGEEMWVVPLGFQVMHHTSEDESSEERNEDERGDRPSLQDPLETLENLAQEEISSPIRVSGEKQLDTQTHPGAASALGP</sequence>
<evidence type="ECO:0000313" key="2">
    <source>
        <dbReference type="EMBL" id="KAK2822657.1"/>
    </source>
</evidence>
<accession>A0AA88LRJ1</accession>
<keyword evidence="3" id="KW-1185">Reference proteome</keyword>
<dbReference type="Proteomes" id="UP001187415">
    <property type="component" value="Unassembled WGS sequence"/>
</dbReference>
<reference evidence="2" key="1">
    <citation type="submission" date="2023-07" db="EMBL/GenBank/DDBJ databases">
        <title>Chromosome-level Genome Assembly of Striped Snakehead (Channa striata).</title>
        <authorList>
            <person name="Liu H."/>
        </authorList>
    </citation>
    <scope>NUCLEOTIDE SEQUENCE</scope>
    <source>
        <strain evidence="2">Gz</strain>
        <tissue evidence="2">Muscle</tissue>
    </source>
</reference>
<comment type="caution">
    <text evidence="2">The sequence shown here is derived from an EMBL/GenBank/DDBJ whole genome shotgun (WGS) entry which is preliminary data.</text>
</comment>
<gene>
    <name evidence="2" type="ORF">Q5P01_022722</name>
</gene>
<dbReference type="EMBL" id="JAUPFM010000018">
    <property type="protein sequence ID" value="KAK2822657.1"/>
    <property type="molecule type" value="Genomic_DNA"/>
</dbReference>
<evidence type="ECO:0000313" key="3">
    <source>
        <dbReference type="Proteomes" id="UP001187415"/>
    </source>
</evidence>
<organism evidence="2 3">
    <name type="scientific">Channa striata</name>
    <name type="common">Snakehead murrel</name>
    <name type="synonym">Ophicephalus striatus</name>
    <dbReference type="NCBI Taxonomy" id="64152"/>
    <lineage>
        <taxon>Eukaryota</taxon>
        <taxon>Metazoa</taxon>
        <taxon>Chordata</taxon>
        <taxon>Craniata</taxon>
        <taxon>Vertebrata</taxon>
        <taxon>Euteleostomi</taxon>
        <taxon>Actinopterygii</taxon>
        <taxon>Neopterygii</taxon>
        <taxon>Teleostei</taxon>
        <taxon>Neoteleostei</taxon>
        <taxon>Acanthomorphata</taxon>
        <taxon>Anabantaria</taxon>
        <taxon>Anabantiformes</taxon>
        <taxon>Channoidei</taxon>
        <taxon>Channidae</taxon>
        <taxon>Channa</taxon>
    </lineage>
</organism>
<feature type="region of interest" description="Disordered" evidence="1">
    <location>
        <begin position="1"/>
        <end position="83"/>
    </location>
</feature>
<name>A0AA88LRJ1_CHASR</name>
<dbReference type="AlphaFoldDB" id="A0AA88LRJ1"/>
<evidence type="ECO:0000256" key="1">
    <source>
        <dbReference type="SAM" id="MobiDB-lite"/>
    </source>
</evidence>
<proteinExistence type="predicted"/>
<feature type="compositionally biased region" description="Basic and acidic residues" evidence="1">
    <location>
        <begin position="21"/>
        <end position="41"/>
    </location>
</feature>